<accession>A0A0F8ZY26</accession>
<proteinExistence type="predicted"/>
<dbReference type="AlphaFoldDB" id="A0A0F8ZY26"/>
<evidence type="ECO:0008006" key="2">
    <source>
        <dbReference type="Google" id="ProtNLM"/>
    </source>
</evidence>
<protein>
    <recommendedName>
        <fullName evidence="2">C2H2-type domain-containing protein</fullName>
    </recommendedName>
</protein>
<sequence>WTHPYTTPRREHTMIALIFDDSSNMQGNIVVADQAEFDKFIGQLPDDWYGELREGLNGRKLHNHYAGAYIQVKCVHCGDMIIEQRMKTHTHRKHHIARSN</sequence>
<comment type="caution">
    <text evidence="1">The sequence shown here is derived from an EMBL/GenBank/DDBJ whole genome shotgun (WGS) entry which is preliminary data.</text>
</comment>
<dbReference type="EMBL" id="LAZR01045457">
    <property type="protein sequence ID" value="KKK98827.1"/>
    <property type="molecule type" value="Genomic_DNA"/>
</dbReference>
<name>A0A0F8ZY26_9ZZZZ</name>
<gene>
    <name evidence="1" type="ORF">LCGC14_2638880</name>
</gene>
<reference evidence="1" key="1">
    <citation type="journal article" date="2015" name="Nature">
        <title>Complex archaea that bridge the gap between prokaryotes and eukaryotes.</title>
        <authorList>
            <person name="Spang A."/>
            <person name="Saw J.H."/>
            <person name="Jorgensen S.L."/>
            <person name="Zaremba-Niedzwiedzka K."/>
            <person name="Martijn J."/>
            <person name="Lind A.E."/>
            <person name="van Eijk R."/>
            <person name="Schleper C."/>
            <person name="Guy L."/>
            <person name="Ettema T.J."/>
        </authorList>
    </citation>
    <scope>NUCLEOTIDE SEQUENCE</scope>
</reference>
<feature type="non-terminal residue" evidence="1">
    <location>
        <position position="1"/>
    </location>
</feature>
<evidence type="ECO:0000313" key="1">
    <source>
        <dbReference type="EMBL" id="KKK98827.1"/>
    </source>
</evidence>
<organism evidence="1">
    <name type="scientific">marine sediment metagenome</name>
    <dbReference type="NCBI Taxonomy" id="412755"/>
    <lineage>
        <taxon>unclassified sequences</taxon>
        <taxon>metagenomes</taxon>
        <taxon>ecological metagenomes</taxon>
    </lineage>
</organism>